<proteinExistence type="predicted"/>
<dbReference type="InterPro" id="IPR004104">
    <property type="entry name" value="Gfo/Idh/MocA-like_OxRdtase_C"/>
</dbReference>
<evidence type="ECO:0000259" key="2">
    <source>
        <dbReference type="Pfam" id="PF02894"/>
    </source>
</evidence>
<dbReference type="Gene3D" id="3.40.50.720">
    <property type="entry name" value="NAD(P)-binding Rossmann-like Domain"/>
    <property type="match status" value="1"/>
</dbReference>
<reference evidence="4" key="1">
    <citation type="journal article" date="2019" name="Int. J. Syst. Evol. Microbiol.">
        <title>The Global Catalogue of Microorganisms (GCM) 10K type strain sequencing project: providing services to taxonomists for standard genome sequencing and annotation.</title>
        <authorList>
            <consortium name="The Broad Institute Genomics Platform"/>
            <consortium name="The Broad Institute Genome Sequencing Center for Infectious Disease"/>
            <person name="Wu L."/>
            <person name="Ma J."/>
        </authorList>
    </citation>
    <scope>NUCLEOTIDE SEQUENCE [LARGE SCALE GENOMIC DNA]</scope>
    <source>
        <strain evidence="4">CCTCC AB 2017081</strain>
    </source>
</reference>
<feature type="domain" description="Gfo/Idh/MocA-like oxidoreductase N-terminal" evidence="1">
    <location>
        <begin position="10"/>
        <end position="130"/>
    </location>
</feature>
<dbReference type="Gene3D" id="3.30.360.10">
    <property type="entry name" value="Dihydrodipicolinate Reductase, domain 2"/>
    <property type="match status" value="1"/>
</dbReference>
<dbReference type="SUPFAM" id="SSF55347">
    <property type="entry name" value="Glyceraldehyde-3-phosphate dehydrogenase-like, C-terminal domain"/>
    <property type="match status" value="1"/>
</dbReference>
<sequence>MSAASRPVELLILGAGSRGGTYADYARRHPDECVVVGVAEPDAGRREAMARIFGLPPERVFSTWQDALAQPRLADVAVIATQDRDHVAPVEAAAALGYHLLLEKPMAPDEAGCRRIVDAAERHGVMLGVCHVLRYTPYTQALKAVLDAGTIGEIVSVEHLEPVGYWHQAHSFVRGHWRNETQSSPMLLAKSCHDLDWLRYVVGRPCERVSSFGSLKHFRREAQPAGASDRCVTCPAEVETQCPYSATRYYLGQLDAGNTGWPINVITSDFTEAGVLKALEDGPYGRCVYASDNDVVDHQVVNFEFQGGVTASFTMTAFTRARGRETRIFGTRGELYGDSQRLTVFDFLTNETTAIDTDVASDGSIRSGHGGGDDGLMVAFVRAVAQGDPSLILSGPQETLESHLMVFAAERSRRDGQMVSLPA</sequence>
<dbReference type="Pfam" id="PF01408">
    <property type="entry name" value="GFO_IDH_MocA"/>
    <property type="match status" value="1"/>
</dbReference>
<dbReference type="Pfam" id="PF02894">
    <property type="entry name" value="GFO_IDH_MocA_C"/>
    <property type="match status" value="1"/>
</dbReference>
<dbReference type="PANTHER" id="PTHR43377:SF2">
    <property type="entry name" value="BINDING ROSSMANN FOLD OXIDOREDUCTASE, PUTATIVE (AFU_ORTHOLOGUE AFUA_4G00560)-RELATED"/>
    <property type="match status" value="1"/>
</dbReference>
<dbReference type="Proteomes" id="UP001595803">
    <property type="component" value="Unassembled WGS sequence"/>
</dbReference>
<accession>A0ABV7ZB76</accession>
<organism evidence="3 4">
    <name type="scientific">Deinococcus rufus</name>
    <dbReference type="NCBI Taxonomy" id="2136097"/>
    <lineage>
        <taxon>Bacteria</taxon>
        <taxon>Thermotogati</taxon>
        <taxon>Deinococcota</taxon>
        <taxon>Deinococci</taxon>
        <taxon>Deinococcales</taxon>
        <taxon>Deinococcaceae</taxon>
        <taxon>Deinococcus</taxon>
    </lineage>
</organism>
<comment type="caution">
    <text evidence="3">The sequence shown here is derived from an EMBL/GenBank/DDBJ whole genome shotgun (WGS) entry which is preliminary data.</text>
</comment>
<dbReference type="RefSeq" id="WP_322474981.1">
    <property type="nucleotide sequence ID" value="NZ_JBHRZG010000012.1"/>
</dbReference>
<dbReference type="InterPro" id="IPR000683">
    <property type="entry name" value="Gfo/Idh/MocA-like_OxRdtase_N"/>
</dbReference>
<keyword evidence="4" id="KW-1185">Reference proteome</keyword>
<feature type="domain" description="Gfo/Idh/MocA-like oxidoreductase C-terminal" evidence="2">
    <location>
        <begin position="143"/>
        <end position="421"/>
    </location>
</feature>
<name>A0ABV7ZB76_9DEIO</name>
<gene>
    <name evidence="3" type="ORF">ACFOSB_11905</name>
</gene>
<evidence type="ECO:0000313" key="3">
    <source>
        <dbReference type="EMBL" id="MFC3833563.1"/>
    </source>
</evidence>
<dbReference type="EMBL" id="JBHRZG010000012">
    <property type="protein sequence ID" value="MFC3833563.1"/>
    <property type="molecule type" value="Genomic_DNA"/>
</dbReference>
<dbReference type="PANTHER" id="PTHR43377">
    <property type="entry name" value="BILIVERDIN REDUCTASE A"/>
    <property type="match status" value="1"/>
</dbReference>
<evidence type="ECO:0000313" key="4">
    <source>
        <dbReference type="Proteomes" id="UP001595803"/>
    </source>
</evidence>
<evidence type="ECO:0000259" key="1">
    <source>
        <dbReference type="Pfam" id="PF01408"/>
    </source>
</evidence>
<protein>
    <submittedName>
        <fullName evidence="3">Gfo/Idh/MocA family protein</fullName>
    </submittedName>
</protein>
<dbReference type="InterPro" id="IPR051450">
    <property type="entry name" value="Gfo/Idh/MocA_Oxidoreductases"/>
</dbReference>
<dbReference type="SUPFAM" id="SSF51735">
    <property type="entry name" value="NAD(P)-binding Rossmann-fold domains"/>
    <property type="match status" value="1"/>
</dbReference>
<dbReference type="InterPro" id="IPR036291">
    <property type="entry name" value="NAD(P)-bd_dom_sf"/>
</dbReference>